<dbReference type="Proteomes" id="UP000002019">
    <property type="component" value="Chromosome"/>
</dbReference>
<dbReference type="HOGENOM" id="CLU_1297905_0_0_0"/>
<dbReference type="RefSeq" id="WP_015423804.1">
    <property type="nucleotide sequence ID" value="NC_020449.1"/>
</dbReference>
<accession>B0VIF4</accession>
<dbReference type="EMBL" id="CU466930">
    <property type="protein sequence ID" value="CAO79943.1"/>
    <property type="molecule type" value="Genomic_DNA"/>
</dbReference>
<protein>
    <submittedName>
        <fullName evidence="2">Uncharacterized protein</fullName>
    </submittedName>
</protein>
<dbReference type="eggNOG" id="ENOG5030MGZ">
    <property type="taxonomic scope" value="Bacteria"/>
</dbReference>
<gene>
    <name evidence="2" type="ordered locus">CLOAM0025</name>
</gene>
<evidence type="ECO:0000313" key="2">
    <source>
        <dbReference type="EMBL" id="CAO79943.1"/>
    </source>
</evidence>
<dbReference type="AlphaFoldDB" id="B0VIF4"/>
<keyword evidence="3" id="KW-1185">Reference proteome</keyword>
<sequence length="209" mass="22987">MKKTIPLIIVIVGGIIFVLYALSPHKLLQDDFYNKFYLPWAYASAPWAALLGVISLCMMHSSKIKRKAPKWQYSYFFFAGFIITSLAGFIGGTQKGSVLMWIFENMQMPMSSTMFSLLAFYMASAAYKAFRARSVEATVLLLAAIVVMLAQVPLGVKIYKNLPIISQWILDVPNLASKRGIAIGVGLGGVATSLKILLGIERSYLGGTD</sequence>
<dbReference type="STRING" id="459349.CLOAM0025"/>
<feature type="transmembrane region" description="Helical" evidence="1">
    <location>
        <begin position="110"/>
        <end position="127"/>
    </location>
</feature>
<keyword evidence="1" id="KW-1133">Transmembrane helix</keyword>
<feature type="transmembrane region" description="Helical" evidence="1">
    <location>
        <begin position="179"/>
        <end position="198"/>
    </location>
</feature>
<dbReference type="KEGG" id="caci:CLOAM0025"/>
<name>B0VIF4_CLOAI</name>
<feature type="transmembrane region" description="Helical" evidence="1">
    <location>
        <begin position="7"/>
        <end position="25"/>
    </location>
</feature>
<feature type="transmembrane region" description="Helical" evidence="1">
    <location>
        <begin position="139"/>
        <end position="159"/>
    </location>
</feature>
<organism evidence="2 3">
    <name type="scientific">Cloacimonas acidaminovorans (strain Evry)</name>
    <dbReference type="NCBI Taxonomy" id="459349"/>
    <lineage>
        <taxon>Bacteria</taxon>
        <taxon>Pseudomonadati</taxon>
        <taxon>Candidatus Cloacimonadota</taxon>
        <taxon>Candidatus Cloacimonadia</taxon>
        <taxon>Candidatus Cloacimonadales</taxon>
        <taxon>Candidatus Cloacimonadaceae</taxon>
        <taxon>Candidatus Cloacimonas</taxon>
    </lineage>
</organism>
<evidence type="ECO:0000313" key="3">
    <source>
        <dbReference type="Proteomes" id="UP000002019"/>
    </source>
</evidence>
<reference evidence="2 3" key="1">
    <citation type="journal article" date="2008" name="J. Bacteriol.">
        <title>'Candidatus Cloacamonas acidaminovorans': genome sequence reconstruction provides a first glimpse of a new bacterial division.</title>
        <authorList>
            <person name="Pelletier E."/>
            <person name="Kreimeyer A."/>
            <person name="Bocs S."/>
            <person name="Rouy Z."/>
            <person name="Gyapay G."/>
            <person name="Chouari R."/>
            <person name="Riviere D."/>
            <person name="Ganesan A."/>
            <person name="Daegelen P."/>
            <person name="Sghir A."/>
            <person name="Cohen G.N."/>
            <person name="Medigue C."/>
            <person name="Weissenbach J."/>
            <person name="Le Paslier D."/>
        </authorList>
    </citation>
    <scope>NUCLEOTIDE SEQUENCE [LARGE SCALE GENOMIC DNA]</scope>
    <source>
        <strain evidence="3">Evry</strain>
    </source>
</reference>
<evidence type="ECO:0000256" key="1">
    <source>
        <dbReference type="SAM" id="Phobius"/>
    </source>
</evidence>
<dbReference type="OrthoDB" id="259178at2"/>
<keyword evidence="1" id="KW-0472">Membrane</keyword>
<keyword evidence="1" id="KW-0812">Transmembrane</keyword>
<feature type="transmembrane region" description="Helical" evidence="1">
    <location>
        <begin position="37"/>
        <end position="59"/>
    </location>
</feature>
<proteinExistence type="predicted"/>
<feature type="transmembrane region" description="Helical" evidence="1">
    <location>
        <begin position="71"/>
        <end position="90"/>
    </location>
</feature>